<gene>
    <name evidence="1" type="ORF">LCPAC304_06320</name>
</gene>
<organism evidence="1">
    <name type="scientific">Pithovirus LCPAC304</name>
    <dbReference type="NCBI Taxonomy" id="2506594"/>
    <lineage>
        <taxon>Viruses</taxon>
        <taxon>Pithoviruses</taxon>
    </lineage>
</organism>
<proteinExistence type="predicted"/>
<name>A0A481Z9Z6_9VIRU</name>
<evidence type="ECO:0000313" key="1">
    <source>
        <dbReference type="EMBL" id="QBK92285.1"/>
    </source>
</evidence>
<protein>
    <submittedName>
        <fullName evidence="1">Uncharacterized protein</fullName>
    </submittedName>
</protein>
<reference evidence="1" key="1">
    <citation type="journal article" date="2019" name="MBio">
        <title>Virus Genomes from Deep Sea Sediments Expand the Ocean Megavirome and Support Independent Origins of Viral Gigantism.</title>
        <authorList>
            <person name="Backstrom D."/>
            <person name="Yutin N."/>
            <person name="Jorgensen S.L."/>
            <person name="Dharamshi J."/>
            <person name="Homa F."/>
            <person name="Zaremba-Niedwiedzka K."/>
            <person name="Spang A."/>
            <person name="Wolf Y.I."/>
            <person name="Koonin E.V."/>
            <person name="Ettema T.J."/>
        </authorList>
    </citation>
    <scope>NUCLEOTIDE SEQUENCE</scope>
</reference>
<sequence length="156" mass="17778">MIQPITFLARQAIFDDFVQKNAEIVFALDSSSPIMVLFENDQVGSKFTVNSLTLEAVENTIAISLLTTHTSFCTVFPHIQMTPYEQQIEDIRKMFYDKWDVKHPKDLVFLCVYPAGLDTHPLIDLPPGIKDLLGGCMEISIFNLQMSTIDHLKKKR</sequence>
<accession>A0A481Z9Z6</accession>
<dbReference type="EMBL" id="MK500572">
    <property type="protein sequence ID" value="QBK92285.1"/>
    <property type="molecule type" value="Genomic_DNA"/>
</dbReference>